<feature type="region of interest" description="Disordered" evidence="1">
    <location>
        <begin position="95"/>
        <end position="163"/>
    </location>
</feature>
<evidence type="ECO:0000256" key="1">
    <source>
        <dbReference type="SAM" id="MobiDB-lite"/>
    </source>
</evidence>
<accession>A0ABT2ZJ42</accession>
<dbReference type="Proteomes" id="UP001652564">
    <property type="component" value="Unassembled WGS sequence"/>
</dbReference>
<evidence type="ECO:0000259" key="2">
    <source>
        <dbReference type="Pfam" id="PF13302"/>
    </source>
</evidence>
<proteinExistence type="predicted"/>
<dbReference type="SUPFAM" id="SSF55729">
    <property type="entry name" value="Acyl-CoA N-acyltransferases (Nat)"/>
    <property type="match status" value="1"/>
</dbReference>
<protein>
    <submittedName>
        <fullName evidence="3">GNAT family N-acetyltransferase</fullName>
    </submittedName>
</protein>
<organism evidence="3 4">
    <name type="scientific">Albidovulum litorale</name>
    <dbReference type="NCBI Taxonomy" id="2984134"/>
    <lineage>
        <taxon>Bacteria</taxon>
        <taxon>Pseudomonadati</taxon>
        <taxon>Pseudomonadota</taxon>
        <taxon>Alphaproteobacteria</taxon>
        <taxon>Rhodobacterales</taxon>
        <taxon>Paracoccaceae</taxon>
        <taxon>Albidovulum</taxon>
    </lineage>
</organism>
<dbReference type="Pfam" id="PF13302">
    <property type="entry name" value="Acetyltransf_3"/>
    <property type="match status" value="1"/>
</dbReference>
<comment type="caution">
    <text evidence="3">The sequence shown here is derived from an EMBL/GenBank/DDBJ whole genome shotgun (WGS) entry which is preliminary data.</text>
</comment>
<feature type="compositionally biased region" description="Basic residues" evidence="1">
    <location>
        <begin position="147"/>
        <end position="156"/>
    </location>
</feature>
<gene>
    <name evidence="3" type="ORF">OEZ71_02420</name>
</gene>
<dbReference type="PANTHER" id="PTHR43792">
    <property type="entry name" value="GNAT FAMILY, PUTATIVE (AFU_ORTHOLOGUE AFUA_3G00765)-RELATED-RELATED"/>
    <property type="match status" value="1"/>
</dbReference>
<dbReference type="PANTHER" id="PTHR43792:SF1">
    <property type="entry name" value="N-ACETYLTRANSFERASE DOMAIN-CONTAINING PROTEIN"/>
    <property type="match status" value="1"/>
</dbReference>
<dbReference type="EMBL" id="JAOWKZ010000001">
    <property type="protein sequence ID" value="MCV2871144.1"/>
    <property type="molecule type" value="Genomic_DNA"/>
</dbReference>
<dbReference type="Gene3D" id="3.40.630.30">
    <property type="match status" value="1"/>
</dbReference>
<reference evidence="3 4" key="1">
    <citation type="submission" date="2022-10" db="EMBL/GenBank/DDBJ databases">
        <title>Defluviimonas sp. nov., isolated from ocean surface sediments.</title>
        <authorList>
            <person name="He W."/>
            <person name="Wang L."/>
            <person name="Zhang D.-F."/>
        </authorList>
    </citation>
    <scope>NUCLEOTIDE SEQUENCE [LARGE SCALE GENOMIC DNA]</scope>
    <source>
        <strain evidence="3 4">WL0050</strain>
    </source>
</reference>
<name>A0ABT2ZJ42_9RHOB</name>
<sequence>MPLRAVIETARLTLRPLTDADEAQVFAGIGDYDVACWLTAVPHSYQPEDYRSFLGTVQPGKVWAIDDRNGACGKIGLDPTLGYGLARRVWGRGYATEAPPRPARRPFRKSSRQHAPLRPLRRQYRLAPCPDQTRLPARRVSDDVLSRARRHRHPPARHGTDAR</sequence>
<evidence type="ECO:0000313" key="4">
    <source>
        <dbReference type="Proteomes" id="UP001652564"/>
    </source>
</evidence>
<keyword evidence="4" id="KW-1185">Reference proteome</keyword>
<feature type="domain" description="N-acetyltransferase" evidence="2">
    <location>
        <begin position="11"/>
        <end position="98"/>
    </location>
</feature>
<dbReference type="InterPro" id="IPR000182">
    <property type="entry name" value="GNAT_dom"/>
</dbReference>
<dbReference type="InterPro" id="IPR051531">
    <property type="entry name" value="N-acetyltransferase"/>
</dbReference>
<feature type="compositionally biased region" description="Basic residues" evidence="1">
    <location>
        <begin position="102"/>
        <end position="112"/>
    </location>
</feature>
<dbReference type="InterPro" id="IPR016181">
    <property type="entry name" value="Acyl_CoA_acyltransferase"/>
</dbReference>
<evidence type="ECO:0000313" key="3">
    <source>
        <dbReference type="EMBL" id="MCV2871144.1"/>
    </source>
</evidence>
<dbReference type="RefSeq" id="WP_263738331.1">
    <property type="nucleotide sequence ID" value="NZ_JAOWKZ010000001.1"/>
</dbReference>